<feature type="region of interest" description="Disordered" evidence="1">
    <location>
        <begin position="332"/>
        <end position="446"/>
    </location>
</feature>
<feature type="compositionally biased region" description="Basic residues" evidence="1">
    <location>
        <begin position="435"/>
        <end position="446"/>
    </location>
</feature>
<protein>
    <recommendedName>
        <fullName evidence="2">Reverse transcriptase zinc-binding domain-containing protein</fullName>
    </recommendedName>
</protein>
<dbReference type="Pfam" id="PF13966">
    <property type="entry name" value="zf-RVT"/>
    <property type="match status" value="1"/>
</dbReference>
<dbReference type="PANTHER" id="PTHR33116">
    <property type="entry name" value="REVERSE TRANSCRIPTASE ZINC-BINDING DOMAIN-CONTAINING PROTEIN-RELATED-RELATED"/>
    <property type="match status" value="1"/>
</dbReference>
<name>A0AAD8JR12_TARER</name>
<dbReference type="AlphaFoldDB" id="A0AAD8JR12"/>
<reference evidence="3" key="1">
    <citation type="journal article" date="2023" name="bioRxiv">
        <title>Improved chromosome-level genome assembly for marigold (Tagetes erecta).</title>
        <authorList>
            <person name="Jiang F."/>
            <person name="Yuan L."/>
            <person name="Wang S."/>
            <person name="Wang H."/>
            <person name="Xu D."/>
            <person name="Wang A."/>
            <person name="Fan W."/>
        </authorList>
    </citation>
    <scope>NUCLEOTIDE SEQUENCE</scope>
    <source>
        <strain evidence="3">WSJ</strain>
        <tissue evidence="3">Leaf</tissue>
    </source>
</reference>
<dbReference type="Proteomes" id="UP001229421">
    <property type="component" value="Unassembled WGS sequence"/>
</dbReference>
<dbReference type="EMBL" id="JAUHHV010000011">
    <property type="protein sequence ID" value="KAK1407939.1"/>
    <property type="molecule type" value="Genomic_DNA"/>
</dbReference>
<evidence type="ECO:0000313" key="3">
    <source>
        <dbReference type="EMBL" id="KAK1407939.1"/>
    </source>
</evidence>
<keyword evidence="4" id="KW-1185">Reference proteome</keyword>
<comment type="caution">
    <text evidence="3">The sequence shown here is derived from an EMBL/GenBank/DDBJ whole genome shotgun (WGS) entry which is preliminary data.</text>
</comment>
<feature type="compositionally biased region" description="Basic and acidic residues" evidence="1">
    <location>
        <begin position="380"/>
        <end position="393"/>
    </location>
</feature>
<accession>A0AAD8JR12</accession>
<evidence type="ECO:0000259" key="2">
    <source>
        <dbReference type="Pfam" id="PF13966"/>
    </source>
</evidence>
<gene>
    <name evidence="3" type="ORF">QVD17_39567</name>
</gene>
<dbReference type="PANTHER" id="PTHR33116:SF76">
    <property type="entry name" value="DUF4283 DOMAIN-CONTAINING PROTEIN"/>
    <property type="match status" value="1"/>
</dbReference>
<organism evidence="3 4">
    <name type="scientific">Tagetes erecta</name>
    <name type="common">African marigold</name>
    <dbReference type="NCBI Taxonomy" id="13708"/>
    <lineage>
        <taxon>Eukaryota</taxon>
        <taxon>Viridiplantae</taxon>
        <taxon>Streptophyta</taxon>
        <taxon>Embryophyta</taxon>
        <taxon>Tracheophyta</taxon>
        <taxon>Spermatophyta</taxon>
        <taxon>Magnoliopsida</taxon>
        <taxon>eudicotyledons</taxon>
        <taxon>Gunneridae</taxon>
        <taxon>Pentapetalae</taxon>
        <taxon>asterids</taxon>
        <taxon>campanulids</taxon>
        <taxon>Asterales</taxon>
        <taxon>Asteraceae</taxon>
        <taxon>Asteroideae</taxon>
        <taxon>Heliantheae alliance</taxon>
        <taxon>Tageteae</taxon>
        <taxon>Tagetes</taxon>
    </lineage>
</organism>
<evidence type="ECO:0000256" key="1">
    <source>
        <dbReference type="SAM" id="MobiDB-lite"/>
    </source>
</evidence>
<feature type="compositionally biased region" description="Low complexity" evidence="1">
    <location>
        <begin position="414"/>
        <end position="433"/>
    </location>
</feature>
<proteinExistence type="predicted"/>
<dbReference type="InterPro" id="IPR026960">
    <property type="entry name" value="RVT-Znf"/>
</dbReference>
<sequence length="446" mass="52424">MSCGWRNLLRLRVDIRPFIWSRVGNGALVNVWSDNWCCYIPLRQHITPREIYRAGFDLNDKLVDMVDDRQWVWPSAWYDVYPFLINIPIPEFKNMRDGFVWKDGFGVDSQFSVSKVWDDIRKRKPQVCWSNAVWFPKCIPRHAFHMWLVFKGKLNTQDRLKKWDMNMMCYALCSRALDSHEHLFFECNYSQQVWKLVRHMIDMDHTGTKWEDIVGWIIPRIRANSARSIIERLVISALAYYIWQERNARTFRNELHMILIKRMLLHSTHEIRVRTGAELGYHFLAGFLGKDAEQLVADCYHKKQYMLSYAFIIPPLSSDKYWPVVDYPLDPPPIKAAPGRPKKNRRRDPHENPKRLGNLTKHGTQMTCSKCKGKGHNIRSCKEKSKRPLETVAKRPKGRPKKQRIEATQQVNEATQSSQQATQQPTQPSQSTQKSKGKAKLRGKTN</sequence>
<feature type="domain" description="Reverse transcriptase zinc-binding" evidence="2">
    <location>
        <begin position="111"/>
        <end position="194"/>
    </location>
</feature>
<evidence type="ECO:0000313" key="4">
    <source>
        <dbReference type="Proteomes" id="UP001229421"/>
    </source>
</evidence>